<dbReference type="RefSeq" id="WP_139126754.1">
    <property type="nucleotide sequence ID" value="NZ_CP043010.1"/>
</dbReference>
<keyword evidence="3" id="KW-0479">Metal-binding</keyword>
<dbReference type="GO" id="GO:0004427">
    <property type="term" value="F:inorganic diphosphate phosphatase activity"/>
    <property type="evidence" value="ECO:0007669"/>
    <property type="project" value="UniProtKB-EC"/>
</dbReference>
<keyword evidence="8" id="KW-1185">Reference proteome</keyword>
<proteinExistence type="predicted"/>
<keyword evidence="4" id="KW-0378">Hydrolase</keyword>
<comment type="cofactor">
    <cofactor evidence="1">
        <name>Mg(2+)</name>
        <dbReference type="ChEBI" id="CHEBI:18420"/>
    </cofactor>
</comment>
<accession>A0AAX3EE75</accession>
<evidence type="ECO:0000256" key="6">
    <source>
        <dbReference type="SAM" id="MobiDB-lite"/>
    </source>
</evidence>
<dbReference type="Proteomes" id="UP001163293">
    <property type="component" value="Chromosome"/>
</dbReference>
<evidence type="ECO:0000256" key="5">
    <source>
        <dbReference type="ARBA" id="ARBA00022842"/>
    </source>
</evidence>
<name>A0AAX3EE75_PAEUR</name>
<sequence length="160" mass="17169">MSKLVVHVSSTVGSTMHEDTGPAGVNGGRTDLRTGWPVGWGRVEKTLTPDGREAEALVLMREPALPGVDVTARPVAVLHLGGDEPGDEILCVAEEQCFSALTDRKDLPHWHADPDAWASVLDRMLPGHAHQVVGCSSAVEADHLVDEVYRAYLRSTGCPE</sequence>
<dbReference type="EC" id="3.6.1.1" evidence="2"/>
<dbReference type="InterPro" id="IPR036649">
    <property type="entry name" value="Pyrophosphatase_sf"/>
</dbReference>
<dbReference type="Pfam" id="PF00719">
    <property type="entry name" value="Pyrophosphatase"/>
    <property type="match status" value="1"/>
</dbReference>
<organism evidence="7 8">
    <name type="scientific">Paenarthrobacter ureafaciens</name>
    <dbReference type="NCBI Taxonomy" id="37931"/>
    <lineage>
        <taxon>Bacteria</taxon>
        <taxon>Bacillati</taxon>
        <taxon>Actinomycetota</taxon>
        <taxon>Actinomycetes</taxon>
        <taxon>Micrococcales</taxon>
        <taxon>Micrococcaceae</taxon>
        <taxon>Paenarthrobacter</taxon>
    </lineage>
</organism>
<dbReference type="InterPro" id="IPR008162">
    <property type="entry name" value="Pyrophosphatase"/>
</dbReference>
<dbReference type="GO" id="GO:0005737">
    <property type="term" value="C:cytoplasm"/>
    <property type="evidence" value="ECO:0007669"/>
    <property type="project" value="InterPro"/>
</dbReference>
<dbReference type="EMBL" id="CP101185">
    <property type="protein sequence ID" value="UYV95923.1"/>
    <property type="molecule type" value="Genomic_DNA"/>
</dbReference>
<dbReference type="SUPFAM" id="SSF50324">
    <property type="entry name" value="Inorganic pyrophosphatase"/>
    <property type="match status" value="1"/>
</dbReference>
<dbReference type="AlphaFoldDB" id="A0AAX3EE75"/>
<keyword evidence="5" id="KW-0460">Magnesium</keyword>
<evidence type="ECO:0000256" key="2">
    <source>
        <dbReference type="ARBA" id="ARBA00012146"/>
    </source>
</evidence>
<evidence type="ECO:0000256" key="3">
    <source>
        <dbReference type="ARBA" id="ARBA00022723"/>
    </source>
</evidence>
<evidence type="ECO:0000256" key="4">
    <source>
        <dbReference type="ARBA" id="ARBA00022801"/>
    </source>
</evidence>
<feature type="region of interest" description="Disordered" evidence="6">
    <location>
        <begin position="9"/>
        <end position="31"/>
    </location>
</feature>
<reference evidence="7" key="1">
    <citation type="submission" date="2022-07" db="EMBL/GenBank/DDBJ databases">
        <authorList>
            <person name="Wu T."/>
        </authorList>
    </citation>
    <scope>NUCLEOTIDE SEQUENCE</scope>
    <source>
        <strain evidence="7">SD-1</strain>
    </source>
</reference>
<dbReference type="GO" id="GO:0006796">
    <property type="term" value="P:phosphate-containing compound metabolic process"/>
    <property type="evidence" value="ECO:0007669"/>
    <property type="project" value="InterPro"/>
</dbReference>
<gene>
    <name evidence="7" type="ORF">NL394_12595</name>
</gene>
<dbReference type="Gene3D" id="3.90.80.10">
    <property type="entry name" value="Inorganic pyrophosphatase"/>
    <property type="match status" value="1"/>
</dbReference>
<evidence type="ECO:0000313" key="7">
    <source>
        <dbReference type="EMBL" id="UYV95923.1"/>
    </source>
</evidence>
<evidence type="ECO:0000313" key="8">
    <source>
        <dbReference type="Proteomes" id="UP001163293"/>
    </source>
</evidence>
<evidence type="ECO:0000256" key="1">
    <source>
        <dbReference type="ARBA" id="ARBA00001946"/>
    </source>
</evidence>
<dbReference type="GO" id="GO:0000287">
    <property type="term" value="F:magnesium ion binding"/>
    <property type="evidence" value="ECO:0007669"/>
    <property type="project" value="InterPro"/>
</dbReference>
<protein>
    <recommendedName>
        <fullName evidence="2">inorganic diphosphatase</fullName>
        <ecNumber evidence="2">3.6.1.1</ecNumber>
    </recommendedName>
</protein>